<gene>
    <name evidence="2" type="ORF">H8K33_00460</name>
</gene>
<evidence type="ECO:0000256" key="1">
    <source>
        <dbReference type="SAM" id="Phobius"/>
    </source>
</evidence>
<feature type="transmembrane region" description="Helical" evidence="1">
    <location>
        <begin position="51"/>
        <end position="71"/>
    </location>
</feature>
<sequence>MKSEHQLFYFARSRKQQAKVAAFNMIFAPVMFGLFLTIVRSSDRFDEFLNIIGIIFIVTELVLLSLIAWLLKNPTEFYIKLSRTEFASYHPMFKEWTFSVDPFDIIEIKQSTDRDAMMSSIRIQMQDGTSHVLSPNFAYDRKKLYQSLASLNPAIVFPKHVGLFSSTSLSSN</sequence>
<keyword evidence="1" id="KW-0812">Transmembrane</keyword>
<reference evidence="2 3" key="1">
    <citation type="submission" date="2020-08" db="EMBL/GenBank/DDBJ databases">
        <title>Novel species isolated from subtropical streams in China.</title>
        <authorList>
            <person name="Lu H."/>
        </authorList>
    </citation>
    <scope>NUCLEOTIDE SEQUENCE [LARGE SCALE GENOMIC DNA]</scope>
    <source>
        <strain evidence="2 3">KCTC 52442</strain>
    </source>
</reference>
<keyword evidence="1" id="KW-1133">Transmembrane helix</keyword>
<proteinExistence type="predicted"/>
<dbReference type="EMBL" id="JACOFU010000001">
    <property type="protein sequence ID" value="MBC3829973.1"/>
    <property type="molecule type" value="Genomic_DNA"/>
</dbReference>
<accession>A0ABR6XKP7</accession>
<dbReference type="RefSeq" id="WP_186889026.1">
    <property type="nucleotide sequence ID" value="NZ_JACOFU010000001.1"/>
</dbReference>
<name>A0ABR6XKP7_9BURK</name>
<keyword evidence="3" id="KW-1185">Reference proteome</keyword>
<feature type="transmembrane region" description="Helical" evidence="1">
    <location>
        <begin position="20"/>
        <end position="39"/>
    </location>
</feature>
<evidence type="ECO:0000313" key="2">
    <source>
        <dbReference type="EMBL" id="MBC3829973.1"/>
    </source>
</evidence>
<evidence type="ECO:0000313" key="3">
    <source>
        <dbReference type="Proteomes" id="UP000643610"/>
    </source>
</evidence>
<organism evidence="2 3">
    <name type="scientific">Undibacterium amnicola</name>
    <dbReference type="NCBI Taxonomy" id="1834038"/>
    <lineage>
        <taxon>Bacteria</taxon>
        <taxon>Pseudomonadati</taxon>
        <taxon>Pseudomonadota</taxon>
        <taxon>Betaproteobacteria</taxon>
        <taxon>Burkholderiales</taxon>
        <taxon>Oxalobacteraceae</taxon>
        <taxon>Undibacterium</taxon>
    </lineage>
</organism>
<evidence type="ECO:0008006" key="4">
    <source>
        <dbReference type="Google" id="ProtNLM"/>
    </source>
</evidence>
<comment type="caution">
    <text evidence="2">The sequence shown here is derived from an EMBL/GenBank/DDBJ whole genome shotgun (WGS) entry which is preliminary data.</text>
</comment>
<protein>
    <recommendedName>
        <fullName evidence="4">PH domain-containing protein</fullName>
    </recommendedName>
</protein>
<keyword evidence="1" id="KW-0472">Membrane</keyword>
<dbReference type="Proteomes" id="UP000643610">
    <property type="component" value="Unassembled WGS sequence"/>
</dbReference>